<feature type="compositionally biased region" description="Polar residues" evidence="1">
    <location>
        <begin position="1"/>
        <end position="12"/>
    </location>
</feature>
<feature type="region of interest" description="Disordered" evidence="1">
    <location>
        <begin position="1"/>
        <end position="36"/>
    </location>
</feature>
<evidence type="ECO:0000313" key="2">
    <source>
        <dbReference type="EMBL" id="PVD30940.1"/>
    </source>
</evidence>
<reference evidence="2 3" key="1">
    <citation type="submission" date="2018-04" db="EMBL/GenBank/DDBJ databases">
        <title>The genome of golden apple snail Pomacea canaliculata provides insight into stress tolerance and invasive adaptation.</title>
        <authorList>
            <person name="Liu C."/>
            <person name="Liu B."/>
            <person name="Ren Y."/>
            <person name="Zhang Y."/>
            <person name="Wang H."/>
            <person name="Li S."/>
            <person name="Jiang F."/>
            <person name="Yin L."/>
            <person name="Zhang G."/>
            <person name="Qian W."/>
            <person name="Fan W."/>
        </authorList>
    </citation>
    <scope>NUCLEOTIDE SEQUENCE [LARGE SCALE GENOMIC DNA]</scope>
    <source>
        <strain evidence="2">SZHN2017</strain>
        <tissue evidence="2">Muscle</tissue>
    </source>
</reference>
<dbReference type="SUPFAM" id="SSF101447">
    <property type="entry name" value="Formin homology 2 domain (FH2 domain)"/>
    <property type="match status" value="1"/>
</dbReference>
<proteinExistence type="predicted"/>
<evidence type="ECO:0000313" key="3">
    <source>
        <dbReference type="Proteomes" id="UP000245119"/>
    </source>
</evidence>
<keyword evidence="3" id="KW-1185">Reference proteome</keyword>
<dbReference type="EMBL" id="PZQS01000005">
    <property type="protein sequence ID" value="PVD30940.1"/>
    <property type="molecule type" value="Genomic_DNA"/>
</dbReference>
<feature type="region of interest" description="Disordered" evidence="1">
    <location>
        <begin position="48"/>
        <end position="67"/>
    </location>
</feature>
<feature type="compositionally biased region" description="Pro residues" evidence="1">
    <location>
        <begin position="22"/>
        <end position="35"/>
    </location>
</feature>
<sequence length="148" mass="15976">MLGQSGDAQTFRSGLPAALSPSCPPPPPPPPPPPNAILLGLERNLKQGSHPVISRPKQSKPPSPFVNAGQEQQLLTMLSRSGFLLVILLPLVASAGEAQEQLLRKLFDSTWWMTNGMMAALWLILENMKSKHLASTRISSVHIASKRG</sequence>
<evidence type="ECO:0000256" key="1">
    <source>
        <dbReference type="SAM" id="MobiDB-lite"/>
    </source>
</evidence>
<organism evidence="2 3">
    <name type="scientific">Pomacea canaliculata</name>
    <name type="common">Golden apple snail</name>
    <dbReference type="NCBI Taxonomy" id="400727"/>
    <lineage>
        <taxon>Eukaryota</taxon>
        <taxon>Metazoa</taxon>
        <taxon>Spiralia</taxon>
        <taxon>Lophotrochozoa</taxon>
        <taxon>Mollusca</taxon>
        <taxon>Gastropoda</taxon>
        <taxon>Caenogastropoda</taxon>
        <taxon>Architaenioglossa</taxon>
        <taxon>Ampullarioidea</taxon>
        <taxon>Ampullariidae</taxon>
        <taxon>Pomacea</taxon>
    </lineage>
</organism>
<accession>A0A2T7PC04</accession>
<protein>
    <submittedName>
        <fullName evidence="2">Uncharacterized protein</fullName>
    </submittedName>
</protein>
<gene>
    <name evidence="2" type="ORF">C0Q70_10215</name>
</gene>
<dbReference type="AlphaFoldDB" id="A0A2T7PC04"/>
<name>A0A2T7PC04_POMCA</name>
<comment type="caution">
    <text evidence="2">The sequence shown here is derived from an EMBL/GenBank/DDBJ whole genome shotgun (WGS) entry which is preliminary data.</text>
</comment>
<dbReference type="Proteomes" id="UP000245119">
    <property type="component" value="Linkage Group LG5"/>
</dbReference>